<name>A0ABT0FQ95_9ACTN</name>
<evidence type="ECO:0000256" key="7">
    <source>
        <dbReference type="SAM" id="Phobius"/>
    </source>
</evidence>
<evidence type="ECO:0000313" key="9">
    <source>
        <dbReference type="Proteomes" id="UP001317259"/>
    </source>
</evidence>
<keyword evidence="3" id="KW-1003">Cell membrane</keyword>
<dbReference type="RefSeq" id="WP_242373411.1">
    <property type="nucleotide sequence ID" value="NZ_JAKRKC020000001.1"/>
</dbReference>
<comment type="caution">
    <text evidence="8">The sequence shown here is derived from an EMBL/GenBank/DDBJ whole genome shotgun (WGS) entry which is preliminary data.</text>
</comment>
<gene>
    <name evidence="8" type="ORF">MF672_009790</name>
</gene>
<comment type="similarity">
    <text evidence="2">Belongs to the DoxX family.</text>
</comment>
<dbReference type="PANTHER" id="PTHR33452:SF4">
    <property type="entry name" value="BLL4328 PROTEIN"/>
    <property type="match status" value="1"/>
</dbReference>
<dbReference type="PANTHER" id="PTHR33452">
    <property type="entry name" value="OXIDOREDUCTASE CATD-RELATED"/>
    <property type="match status" value="1"/>
</dbReference>
<proteinExistence type="inferred from homology"/>
<accession>A0ABT0FQ95</accession>
<feature type="transmembrane region" description="Helical" evidence="7">
    <location>
        <begin position="12"/>
        <end position="32"/>
    </location>
</feature>
<keyword evidence="6 7" id="KW-0472">Membrane</keyword>
<dbReference type="InterPro" id="IPR032808">
    <property type="entry name" value="DoxX"/>
</dbReference>
<dbReference type="Proteomes" id="UP001317259">
    <property type="component" value="Unassembled WGS sequence"/>
</dbReference>
<dbReference type="EMBL" id="JAKRKC020000001">
    <property type="protein sequence ID" value="MCK2214078.1"/>
    <property type="molecule type" value="Genomic_DNA"/>
</dbReference>
<evidence type="ECO:0000256" key="1">
    <source>
        <dbReference type="ARBA" id="ARBA00004651"/>
    </source>
</evidence>
<evidence type="ECO:0000256" key="4">
    <source>
        <dbReference type="ARBA" id="ARBA00022692"/>
    </source>
</evidence>
<keyword evidence="4 7" id="KW-0812">Transmembrane</keyword>
<dbReference type="InterPro" id="IPR051907">
    <property type="entry name" value="DoxX-like_oxidoreductase"/>
</dbReference>
<feature type="transmembrane region" description="Helical" evidence="7">
    <location>
        <begin position="105"/>
        <end position="125"/>
    </location>
</feature>
<feature type="transmembrane region" description="Helical" evidence="7">
    <location>
        <begin position="52"/>
        <end position="85"/>
    </location>
</feature>
<keyword evidence="9" id="KW-1185">Reference proteome</keyword>
<dbReference type="Pfam" id="PF07681">
    <property type="entry name" value="DoxX"/>
    <property type="match status" value="1"/>
</dbReference>
<evidence type="ECO:0000256" key="2">
    <source>
        <dbReference type="ARBA" id="ARBA00006679"/>
    </source>
</evidence>
<evidence type="ECO:0000313" key="8">
    <source>
        <dbReference type="EMBL" id="MCK2214078.1"/>
    </source>
</evidence>
<protein>
    <submittedName>
        <fullName evidence="8">DoxX family protein</fullName>
    </submittedName>
</protein>
<sequence length="145" mass="15517">MEPLTKHQGSFLALYRWVIGLLFACHGVATLFNVLGGPQGGQVPAFGQWPGWWASIIQLIAGTLVVLGLGTRVAALICSGTMAYAYFVVHQPQALFPIQNGGEKAALFCWGFLLIAVLGPGRWALSALRVPVRELARPETADTAT</sequence>
<keyword evidence="5 7" id="KW-1133">Transmembrane helix</keyword>
<evidence type="ECO:0000256" key="5">
    <source>
        <dbReference type="ARBA" id="ARBA00022989"/>
    </source>
</evidence>
<organism evidence="8 9">
    <name type="scientific">Actinomadura luzonensis</name>
    <dbReference type="NCBI Taxonomy" id="2805427"/>
    <lineage>
        <taxon>Bacteria</taxon>
        <taxon>Bacillati</taxon>
        <taxon>Actinomycetota</taxon>
        <taxon>Actinomycetes</taxon>
        <taxon>Streptosporangiales</taxon>
        <taxon>Thermomonosporaceae</taxon>
        <taxon>Actinomadura</taxon>
    </lineage>
</organism>
<reference evidence="8 9" key="1">
    <citation type="submission" date="2022-04" db="EMBL/GenBank/DDBJ databases">
        <title>Genome draft of Actinomadura sp. ATCC 31491.</title>
        <authorList>
            <person name="Shi X."/>
            <person name="Du Y."/>
        </authorList>
    </citation>
    <scope>NUCLEOTIDE SEQUENCE [LARGE SCALE GENOMIC DNA]</scope>
    <source>
        <strain evidence="8 9">ATCC 31491</strain>
    </source>
</reference>
<evidence type="ECO:0000256" key="6">
    <source>
        <dbReference type="ARBA" id="ARBA00023136"/>
    </source>
</evidence>
<evidence type="ECO:0000256" key="3">
    <source>
        <dbReference type="ARBA" id="ARBA00022475"/>
    </source>
</evidence>
<comment type="subcellular location">
    <subcellularLocation>
        <location evidence="1">Cell membrane</location>
        <topology evidence="1">Multi-pass membrane protein</topology>
    </subcellularLocation>
</comment>